<keyword evidence="4" id="KW-1185">Reference proteome</keyword>
<dbReference type="SUPFAM" id="SSF51445">
    <property type="entry name" value="(Trans)glycosidases"/>
    <property type="match status" value="1"/>
</dbReference>
<dbReference type="InterPro" id="IPR003790">
    <property type="entry name" value="GHL10"/>
</dbReference>
<accession>A0ABP9WR37</accession>
<evidence type="ECO:0000259" key="2">
    <source>
        <dbReference type="Pfam" id="PF02638"/>
    </source>
</evidence>
<feature type="domain" description="Glycosyl hydrolase-like 10" evidence="2">
    <location>
        <begin position="44"/>
        <end position="321"/>
    </location>
</feature>
<reference evidence="3 4" key="1">
    <citation type="submission" date="2024-02" db="EMBL/GenBank/DDBJ databases">
        <title>Microbulbifer aestuariivivens NBRC 112533.</title>
        <authorList>
            <person name="Ichikawa N."/>
            <person name="Katano-Makiyama Y."/>
            <person name="Hidaka K."/>
        </authorList>
    </citation>
    <scope>NUCLEOTIDE SEQUENCE [LARGE SCALE GENOMIC DNA]</scope>
    <source>
        <strain evidence="3 4">NBRC 112533</strain>
    </source>
</reference>
<protein>
    <recommendedName>
        <fullName evidence="2">Glycosyl hydrolase-like 10 domain-containing protein</fullName>
    </recommendedName>
</protein>
<evidence type="ECO:0000313" key="4">
    <source>
        <dbReference type="Proteomes" id="UP001408594"/>
    </source>
</evidence>
<dbReference type="PANTHER" id="PTHR43405:SF1">
    <property type="entry name" value="GLYCOSYL HYDROLASE DIGH"/>
    <property type="match status" value="1"/>
</dbReference>
<comment type="caution">
    <text evidence="3">The sequence shown here is derived from an EMBL/GenBank/DDBJ whole genome shotgun (WGS) entry which is preliminary data.</text>
</comment>
<sequence length="401" mass="44239">MKRIDAVHRILTLWLAFVGLTFAGSIAAAESAAASPRDQLPQAVRGVWLTNVASDVLYSREGIERAVALCKELGLNTIFVVTWNKGQTLYPSQVMENFTGVAMDPALDPQGGGRDPLQEVIDAAHAQGIKVIAWFEFGFASSHNAAGGRIGELKPHWKALNSRGELVTKNGFDWLNALDSEVQDFMTSLVLEVASRYDVDGIQGDDRLPAMPSEGGYNPGVVARYQREHNGAKPPQDSQEPGWVDWRANILNDYAGSLYRQVKAVRPDLIVSFSPSIYPWSKREYLQDWPAWLQAGHVDLLIPQAYRHDLAAYEATLQQTLALVPETERQKFAPGVLIRVGDQLPSQAMFSGMLAANRRAGLLGEVFFFYEGLAPFADAIRASYRAQPVRFPELTKTKAAP</sequence>
<dbReference type="InterPro" id="IPR052177">
    <property type="entry name" value="Divisome_Glycosyl_Hydrolase"/>
</dbReference>
<name>A0ABP9WR37_9GAMM</name>
<dbReference type="Pfam" id="PF02638">
    <property type="entry name" value="GHL10"/>
    <property type="match status" value="1"/>
</dbReference>
<evidence type="ECO:0000313" key="3">
    <source>
        <dbReference type="EMBL" id="GAA5525504.1"/>
    </source>
</evidence>
<dbReference type="InterPro" id="IPR017853">
    <property type="entry name" value="GH"/>
</dbReference>
<dbReference type="PANTHER" id="PTHR43405">
    <property type="entry name" value="GLYCOSYL HYDROLASE DIGH"/>
    <property type="match status" value="1"/>
</dbReference>
<dbReference type="EMBL" id="BAABRT010000016">
    <property type="protein sequence ID" value="GAA5525504.1"/>
    <property type="molecule type" value="Genomic_DNA"/>
</dbReference>
<dbReference type="RefSeq" id="WP_345551241.1">
    <property type="nucleotide sequence ID" value="NZ_BAABRT010000016.1"/>
</dbReference>
<organism evidence="3 4">
    <name type="scientific">Microbulbifer aestuariivivens</name>
    <dbReference type="NCBI Taxonomy" id="1908308"/>
    <lineage>
        <taxon>Bacteria</taxon>
        <taxon>Pseudomonadati</taxon>
        <taxon>Pseudomonadota</taxon>
        <taxon>Gammaproteobacteria</taxon>
        <taxon>Cellvibrionales</taxon>
        <taxon>Microbulbiferaceae</taxon>
        <taxon>Microbulbifer</taxon>
    </lineage>
</organism>
<gene>
    <name evidence="3" type="ORF">Maes01_02074</name>
</gene>
<proteinExistence type="predicted"/>
<dbReference type="Proteomes" id="UP001408594">
    <property type="component" value="Unassembled WGS sequence"/>
</dbReference>
<evidence type="ECO:0000256" key="1">
    <source>
        <dbReference type="ARBA" id="ARBA00022729"/>
    </source>
</evidence>
<dbReference type="Gene3D" id="3.20.20.80">
    <property type="entry name" value="Glycosidases"/>
    <property type="match status" value="1"/>
</dbReference>
<keyword evidence="1" id="KW-0732">Signal</keyword>